<evidence type="ECO:0000313" key="2">
    <source>
        <dbReference type="EMBL" id="MEF3835468.1"/>
    </source>
</evidence>
<dbReference type="Proteomes" id="UP001337305">
    <property type="component" value="Unassembled WGS sequence"/>
</dbReference>
<name>A0ABU7XY76_9FLAO</name>
<keyword evidence="1" id="KW-0732">Signal</keyword>
<reference evidence="2 3" key="1">
    <citation type="submission" date="2022-09" db="EMBL/GenBank/DDBJ databases">
        <title>Genome sequencing of Flavivirga sp. MEBiC05379.</title>
        <authorList>
            <person name="Oh H.-M."/>
            <person name="Kwon K.K."/>
            <person name="Park M.J."/>
            <person name="Yang S.-H."/>
        </authorList>
    </citation>
    <scope>NUCLEOTIDE SEQUENCE [LARGE SCALE GENOMIC DNA]</scope>
    <source>
        <strain evidence="2 3">MEBiC05379</strain>
    </source>
</reference>
<evidence type="ECO:0000313" key="3">
    <source>
        <dbReference type="Proteomes" id="UP001337305"/>
    </source>
</evidence>
<dbReference type="EMBL" id="JAODOP010000004">
    <property type="protein sequence ID" value="MEF3835468.1"/>
    <property type="molecule type" value="Genomic_DNA"/>
</dbReference>
<comment type="caution">
    <text evidence="2">The sequence shown here is derived from an EMBL/GenBank/DDBJ whole genome shotgun (WGS) entry which is preliminary data.</text>
</comment>
<sequence length="186" mass="21449">MKKSILLLFFFICNVSALIAQNKEWVKVKDTVNAYIIEFPTKPQKGSQDVPTAKGTVKMHTYTSQTENDKNKIYMTSFTKYPKSFFENGLNTFESQNRVLNGSIEGAVTNTKGRLVSDKKITFNGYHGRDVKIEVKSLDLTYMIEMRTVLAGYNLYLTQIIYEKMNKGHEEAKHFFESFELINVKQ</sequence>
<keyword evidence="3" id="KW-1185">Reference proteome</keyword>
<feature type="signal peptide" evidence="1">
    <location>
        <begin position="1"/>
        <end position="20"/>
    </location>
</feature>
<proteinExistence type="predicted"/>
<accession>A0ABU7XY76</accession>
<gene>
    <name evidence="2" type="ORF">N1F79_20255</name>
</gene>
<dbReference type="RefSeq" id="WP_303307753.1">
    <property type="nucleotide sequence ID" value="NZ_JAODOP010000004.1"/>
</dbReference>
<evidence type="ECO:0008006" key="4">
    <source>
        <dbReference type="Google" id="ProtNLM"/>
    </source>
</evidence>
<feature type="chain" id="PRO_5045373283" description="YceI family protein" evidence="1">
    <location>
        <begin position="21"/>
        <end position="186"/>
    </location>
</feature>
<organism evidence="2 3">
    <name type="scientific">Flavivirga spongiicola</name>
    <dbReference type="NCBI Taxonomy" id="421621"/>
    <lineage>
        <taxon>Bacteria</taxon>
        <taxon>Pseudomonadati</taxon>
        <taxon>Bacteroidota</taxon>
        <taxon>Flavobacteriia</taxon>
        <taxon>Flavobacteriales</taxon>
        <taxon>Flavobacteriaceae</taxon>
        <taxon>Flavivirga</taxon>
    </lineage>
</organism>
<evidence type="ECO:0000256" key="1">
    <source>
        <dbReference type="SAM" id="SignalP"/>
    </source>
</evidence>
<protein>
    <recommendedName>
        <fullName evidence="4">YceI family protein</fullName>
    </recommendedName>
</protein>